<name>A0A814SNQ2_9BILA</name>
<evidence type="ECO:0000313" key="3">
    <source>
        <dbReference type="EMBL" id="CAF1150837.1"/>
    </source>
</evidence>
<dbReference type="OrthoDB" id="6285797at2759"/>
<organism evidence="3 4">
    <name type="scientific">Brachionus calyciflorus</name>
    <dbReference type="NCBI Taxonomy" id="104777"/>
    <lineage>
        <taxon>Eukaryota</taxon>
        <taxon>Metazoa</taxon>
        <taxon>Spiralia</taxon>
        <taxon>Gnathifera</taxon>
        <taxon>Rotifera</taxon>
        <taxon>Eurotatoria</taxon>
        <taxon>Monogononta</taxon>
        <taxon>Pseudotrocha</taxon>
        <taxon>Ploima</taxon>
        <taxon>Brachionidae</taxon>
        <taxon>Brachionus</taxon>
    </lineage>
</organism>
<protein>
    <submittedName>
        <fullName evidence="3">Uncharacterized protein</fullName>
    </submittedName>
</protein>
<feature type="domain" description="Endonuclease/exonuclease/phosphatase" evidence="1">
    <location>
        <begin position="191"/>
        <end position="298"/>
    </location>
</feature>
<dbReference type="InterPro" id="IPR052160">
    <property type="entry name" value="Gypsy_RT_Integrase-like"/>
</dbReference>
<keyword evidence="4" id="KW-1185">Reference proteome</keyword>
<gene>
    <name evidence="3" type="ORF">OXX778_LOCUS23283</name>
</gene>
<dbReference type="Pfam" id="PF14529">
    <property type="entry name" value="Exo_endo_phos_2"/>
    <property type="match status" value="1"/>
</dbReference>
<feature type="non-terminal residue" evidence="3">
    <location>
        <position position="336"/>
    </location>
</feature>
<dbReference type="InterPro" id="IPR041588">
    <property type="entry name" value="Integrase_H2C2"/>
</dbReference>
<reference evidence="3" key="1">
    <citation type="submission" date="2021-02" db="EMBL/GenBank/DDBJ databases">
        <authorList>
            <person name="Nowell W R."/>
        </authorList>
    </citation>
    <scope>NUCLEOTIDE SEQUENCE</scope>
    <source>
        <strain evidence="3">Ploen Becks lab</strain>
    </source>
</reference>
<dbReference type="Gene3D" id="1.10.340.70">
    <property type="match status" value="1"/>
</dbReference>
<proteinExistence type="predicted"/>
<dbReference type="Proteomes" id="UP000663879">
    <property type="component" value="Unassembled WGS sequence"/>
</dbReference>
<dbReference type="GO" id="GO:0003824">
    <property type="term" value="F:catalytic activity"/>
    <property type="evidence" value="ECO:0007669"/>
    <property type="project" value="InterPro"/>
</dbReference>
<evidence type="ECO:0000313" key="4">
    <source>
        <dbReference type="Proteomes" id="UP000663879"/>
    </source>
</evidence>
<dbReference type="AlphaFoldDB" id="A0A814SNQ2"/>
<evidence type="ECO:0000259" key="1">
    <source>
        <dbReference type="Pfam" id="PF14529"/>
    </source>
</evidence>
<dbReference type="InterPro" id="IPR005135">
    <property type="entry name" value="Endo/exonuclease/phosphatase"/>
</dbReference>
<feature type="non-terminal residue" evidence="3">
    <location>
        <position position="1"/>
    </location>
</feature>
<dbReference type="Pfam" id="PF17921">
    <property type="entry name" value="Integrase_H2C2"/>
    <property type="match status" value="1"/>
</dbReference>
<dbReference type="SUPFAM" id="SSF56219">
    <property type="entry name" value="DNase I-like"/>
    <property type="match status" value="1"/>
</dbReference>
<dbReference type="EMBL" id="CAJNOC010011902">
    <property type="protein sequence ID" value="CAF1150837.1"/>
    <property type="molecule type" value="Genomic_DNA"/>
</dbReference>
<dbReference type="PANTHER" id="PTHR47266">
    <property type="entry name" value="ENDONUCLEASE-RELATED"/>
    <property type="match status" value="1"/>
</dbReference>
<sequence>GNADAISRPVINFIVDQFDIEEEPKSRDPYKNVLLKELIIFKKVRPGISKQFANKLQNIAKSYASEGKKIFIVKNNIHLIYPDMDERKEIINKAHAFGHFQSESTYNRIKDDYYWQGMVDDIKQSIKECKPCQRNNKTITKYHPAQVSQVSNIFKRVAIDLILGLDETEEGYIGILVIIDFLIKAGSETLLIGCIYCPIINHFANEVSICIDQACKEFKERNLNGMLVCGDFNCSNLKWNENGDWYFDRISDGEQEFLDVVNKNLLYQNVSVPTFQLNDQVQKSFLDLVLTESNTRITNLETGPVLGELSRGHLTMTWSYLFKNNKNFHNQFKREK</sequence>
<feature type="domain" description="Integrase zinc-binding" evidence="2">
    <location>
        <begin position="84"/>
        <end position="137"/>
    </location>
</feature>
<accession>A0A814SNQ2</accession>
<dbReference type="InterPro" id="IPR036691">
    <property type="entry name" value="Endo/exonu/phosph_ase_sf"/>
</dbReference>
<evidence type="ECO:0000259" key="2">
    <source>
        <dbReference type="Pfam" id="PF17921"/>
    </source>
</evidence>
<comment type="caution">
    <text evidence="3">The sequence shown here is derived from an EMBL/GenBank/DDBJ whole genome shotgun (WGS) entry which is preliminary data.</text>
</comment>